<dbReference type="EMBL" id="JAPOHD010000005">
    <property type="protein sequence ID" value="MCY1719011.1"/>
    <property type="molecule type" value="Genomic_DNA"/>
</dbReference>
<feature type="transmembrane region" description="Helical" evidence="5">
    <location>
        <begin position="147"/>
        <end position="169"/>
    </location>
</feature>
<dbReference type="InterPro" id="IPR006037">
    <property type="entry name" value="RCK_C"/>
</dbReference>
<keyword evidence="4 5" id="KW-0472">Membrane</keyword>
<dbReference type="PANTHER" id="PTHR42770">
    <property type="entry name" value="AMINO ACID TRANSPORTER-RELATED"/>
    <property type="match status" value="1"/>
</dbReference>
<dbReference type="InterPro" id="IPR016152">
    <property type="entry name" value="PTrfase/Anion_transptr"/>
</dbReference>
<evidence type="ECO:0000256" key="5">
    <source>
        <dbReference type="SAM" id="Phobius"/>
    </source>
</evidence>
<comment type="caution">
    <text evidence="8">The sequence shown here is derived from an EMBL/GenBank/DDBJ whole genome shotgun (WGS) entry which is preliminary data.</text>
</comment>
<evidence type="ECO:0000256" key="3">
    <source>
        <dbReference type="ARBA" id="ARBA00022989"/>
    </source>
</evidence>
<evidence type="ECO:0000313" key="8">
    <source>
        <dbReference type="EMBL" id="MCY1719011.1"/>
    </source>
</evidence>
<dbReference type="InterPro" id="IPR002178">
    <property type="entry name" value="PTS_EIIA_type-2_dom"/>
</dbReference>
<evidence type="ECO:0000256" key="2">
    <source>
        <dbReference type="ARBA" id="ARBA00022692"/>
    </source>
</evidence>
<feature type="domain" description="PTS EIIA type-2" evidence="6">
    <location>
        <begin position="475"/>
        <end position="623"/>
    </location>
</feature>
<keyword evidence="3 5" id="KW-1133">Transmembrane helix</keyword>
<feature type="transmembrane region" description="Helical" evidence="5">
    <location>
        <begin position="227"/>
        <end position="250"/>
    </location>
</feature>
<dbReference type="RefSeq" id="WP_343331348.1">
    <property type="nucleotide sequence ID" value="NZ_JAPOHD010000005.1"/>
</dbReference>
<proteinExistence type="predicted"/>
<feature type="transmembrane region" description="Helical" evidence="5">
    <location>
        <begin position="40"/>
        <end position="59"/>
    </location>
</feature>
<dbReference type="SUPFAM" id="SSF116726">
    <property type="entry name" value="TrkA C-terminal domain-like"/>
    <property type="match status" value="1"/>
</dbReference>
<dbReference type="GO" id="GO:0016020">
    <property type="term" value="C:membrane"/>
    <property type="evidence" value="ECO:0007669"/>
    <property type="project" value="UniProtKB-SubCell"/>
</dbReference>
<dbReference type="GO" id="GO:0006813">
    <property type="term" value="P:potassium ion transport"/>
    <property type="evidence" value="ECO:0007669"/>
    <property type="project" value="InterPro"/>
</dbReference>
<dbReference type="Gene3D" id="3.30.70.1450">
    <property type="entry name" value="Regulator of K+ conductance, C-terminal domain"/>
    <property type="match status" value="1"/>
</dbReference>
<dbReference type="Proteomes" id="UP001145087">
    <property type="component" value="Unassembled WGS sequence"/>
</dbReference>
<evidence type="ECO:0000259" key="7">
    <source>
        <dbReference type="PROSITE" id="PS51202"/>
    </source>
</evidence>
<dbReference type="InterPro" id="IPR004841">
    <property type="entry name" value="AA-permease/SLC12A_dom"/>
</dbReference>
<feature type="transmembrane region" description="Helical" evidence="5">
    <location>
        <begin position="92"/>
        <end position="112"/>
    </location>
</feature>
<feature type="transmembrane region" description="Helical" evidence="5">
    <location>
        <begin position="276"/>
        <end position="299"/>
    </location>
</feature>
<accession>A0A9X3J527</accession>
<dbReference type="Gene3D" id="3.40.930.10">
    <property type="entry name" value="Mannitol-specific EII, Chain A"/>
    <property type="match status" value="1"/>
</dbReference>
<feature type="transmembrane region" description="Helical" evidence="5">
    <location>
        <begin position="118"/>
        <end position="135"/>
    </location>
</feature>
<keyword evidence="2 5" id="KW-0812">Transmembrane</keyword>
<dbReference type="InterPro" id="IPR036721">
    <property type="entry name" value="RCK_C_sf"/>
</dbReference>
<keyword evidence="9" id="KW-1185">Reference proteome</keyword>
<feature type="transmembrane region" description="Helical" evidence="5">
    <location>
        <begin position="349"/>
        <end position="371"/>
    </location>
</feature>
<feature type="transmembrane region" description="Helical" evidence="5">
    <location>
        <begin position="411"/>
        <end position="429"/>
    </location>
</feature>
<dbReference type="Gene3D" id="1.20.1740.10">
    <property type="entry name" value="Amino acid/polyamine transporter I"/>
    <property type="match status" value="1"/>
</dbReference>
<feature type="transmembrane region" description="Helical" evidence="5">
    <location>
        <begin position="7"/>
        <end position="28"/>
    </location>
</feature>
<evidence type="ECO:0000259" key="6">
    <source>
        <dbReference type="PROSITE" id="PS51094"/>
    </source>
</evidence>
<gene>
    <name evidence="8" type="ORF">OU798_01570</name>
</gene>
<reference evidence="8" key="1">
    <citation type="submission" date="2022-11" db="EMBL/GenBank/DDBJ databases">
        <title>Marilongibacter aestuarii gen. nov., sp. nov., isolated from tidal flat sediment.</title>
        <authorList>
            <person name="Jiayan W."/>
        </authorList>
    </citation>
    <scope>NUCLEOTIDE SEQUENCE</scope>
    <source>
        <strain evidence="8">Z1-6</strain>
    </source>
</reference>
<evidence type="ECO:0000256" key="1">
    <source>
        <dbReference type="ARBA" id="ARBA00004141"/>
    </source>
</evidence>
<evidence type="ECO:0000313" key="9">
    <source>
        <dbReference type="Proteomes" id="UP001145087"/>
    </source>
</evidence>
<dbReference type="AlphaFoldDB" id="A0A9X3J527"/>
<feature type="domain" description="RCK C-terminal" evidence="7">
    <location>
        <begin position="614"/>
        <end position="698"/>
    </location>
</feature>
<dbReference type="PROSITE" id="PS51202">
    <property type="entry name" value="RCK_C"/>
    <property type="match status" value="1"/>
</dbReference>
<dbReference type="Pfam" id="PF00324">
    <property type="entry name" value="AA_permease"/>
    <property type="match status" value="1"/>
</dbReference>
<comment type="subcellular location">
    <subcellularLocation>
        <location evidence="1">Membrane</location>
        <topology evidence="1">Multi-pass membrane protein</topology>
    </subcellularLocation>
</comment>
<dbReference type="PANTHER" id="PTHR42770:SF7">
    <property type="entry name" value="MEMBRANE PROTEIN"/>
    <property type="match status" value="1"/>
</dbReference>
<dbReference type="PROSITE" id="PS51094">
    <property type="entry name" value="PTS_EIIA_TYPE_2"/>
    <property type="match status" value="1"/>
</dbReference>
<feature type="transmembrane region" description="Helical" evidence="5">
    <location>
        <begin position="383"/>
        <end position="405"/>
    </location>
</feature>
<feature type="transmembrane region" description="Helical" evidence="5">
    <location>
        <begin position="181"/>
        <end position="206"/>
    </location>
</feature>
<name>A0A9X3J527_9BACT</name>
<dbReference type="Pfam" id="PF02080">
    <property type="entry name" value="TrkA_C"/>
    <property type="match status" value="1"/>
</dbReference>
<sequence>MKLKKELGLFDVFSISTGAMFSSGFFLLPGLASQHSGPSVILAYFLAGVLIMPAMFSIAEISTALPRAGGTYFFLDRSLGPLMGTIGGIGKYFALSLKTAFALVGIGAYTSIFWDIPIKETAIIFALVFTLINIFGARKSSGIQKIFVIVLLVIIGLFIADGLGNLFMGDQTSLRFHKNEFVPFFAGGFDGLMFTTGFVFVSYLGLTQIASVAEEIKNPERNIPLGMALSLMVIMLIYVLGVFVMVAVIGTESIASDLSPVASAATYLFQWLPARAGLYMIVVAAIFAFASTGNAGMLSTSRYPLAMGRDKLFSQKFTSISRFGTPVPAILLTAGIIVVFILVLSEEGIVKLASTFQLFIFMVINFSVIVFRNSKIASYDPGYYSPLYPYMQIFGIISSIALMFYMGWAPVAFTLCTIVFAFLWYRFFVRSKVKREGAIFHWFALLGKYQHDELESEFMTIIREKGLRQEDPFNQTIVRAQVNFVNNTISYREIINQVAVSLSKELNIESHIIETEFLKTGPIDLSLAVPEVSLHYAKFRDIDHPKLHIVLSEKGINKPMENVDLEFGNSINVFFFMVNAEEKPKQQLRMLSGILDIAERDHFIKDILLLKDKRKIIEYLLHNKQYITFELLRNTNSGIFINKKLMDISLPSDVLVVFIERGTDTFAPKGKTILKENDILTIIGETGSVNTLYDRFIFEDDQGL</sequence>
<evidence type="ECO:0000256" key="4">
    <source>
        <dbReference type="ARBA" id="ARBA00023136"/>
    </source>
</evidence>
<protein>
    <submittedName>
        <fullName evidence="8">Amino acid permease</fullName>
    </submittedName>
</protein>
<dbReference type="GO" id="GO:0008324">
    <property type="term" value="F:monoatomic cation transmembrane transporter activity"/>
    <property type="evidence" value="ECO:0007669"/>
    <property type="project" value="InterPro"/>
</dbReference>
<dbReference type="InterPro" id="IPR050367">
    <property type="entry name" value="APC_superfamily"/>
</dbReference>
<organism evidence="8 9">
    <name type="scientific">Draconibacterium aestuarii</name>
    <dbReference type="NCBI Taxonomy" id="2998507"/>
    <lineage>
        <taxon>Bacteria</taxon>
        <taxon>Pseudomonadati</taxon>
        <taxon>Bacteroidota</taxon>
        <taxon>Bacteroidia</taxon>
        <taxon>Marinilabiliales</taxon>
        <taxon>Prolixibacteraceae</taxon>
        <taxon>Draconibacterium</taxon>
    </lineage>
</organism>
<feature type="transmembrane region" description="Helical" evidence="5">
    <location>
        <begin position="320"/>
        <end position="343"/>
    </location>
</feature>